<reference evidence="2" key="1">
    <citation type="journal article" date="2013" name="Genetics">
        <title>The draft genome and transcriptome of Panagrellus redivivus are shaped by the harsh demands of a free-living lifestyle.</title>
        <authorList>
            <person name="Srinivasan J."/>
            <person name="Dillman A.R."/>
            <person name="Macchietto M.G."/>
            <person name="Heikkinen L."/>
            <person name="Lakso M."/>
            <person name="Fracchia K.M."/>
            <person name="Antoshechkin I."/>
            <person name="Mortazavi A."/>
            <person name="Wong G."/>
            <person name="Sternberg P.W."/>
        </authorList>
    </citation>
    <scope>NUCLEOTIDE SEQUENCE [LARGE SCALE GENOMIC DNA]</scope>
    <source>
        <strain evidence="2">MT8872</strain>
    </source>
</reference>
<evidence type="ECO:0000313" key="3">
    <source>
        <dbReference type="WBParaSite" id="Pan_g756.t1"/>
    </source>
</evidence>
<evidence type="ECO:0000313" key="2">
    <source>
        <dbReference type="Proteomes" id="UP000492821"/>
    </source>
</evidence>
<name>A0A7E5A0M8_PANRE</name>
<protein>
    <submittedName>
        <fullName evidence="3">Transmembrane protein</fullName>
    </submittedName>
</protein>
<keyword evidence="2" id="KW-1185">Reference proteome</keyword>
<sequence length="180" mass="20168">MVQEDVIKEDHQYIFTPSDSWDPKLPLGNELEQVLTEAPGNLIELPDEEEAYSPIPFWKEHFATIALYAWCTLFVFVFSVRLFLPVVPTRKRKLKPNVSSDVQHVALGTFLKSEKDGNAQKALFNALHDPSAGLGCIKSLFPTDFVVDPNNEADLPRVLGSDCPECVAIPLQIKIDDTDE</sequence>
<keyword evidence="1" id="KW-1133">Transmembrane helix</keyword>
<keyword evidence="1" id="KW-0472">Membrane</keyword>
<organism evidence="2 3">
    <name type="scientific">Panagrellus redivivus</name>
    <name type="common">Microworm</name>
    <dbReference type="NCBI Taxonomy" id="6233"/>
    <lineage>
        <taxon>Eukaryota</taxon>
        <taxon>Metazoa</taxon>
        <taxon>Ecdysozoa</taxon>
        <taxon>Nematoda</taxon>
        <taxon>Chromadorea</taxon>
        <taxon>Rhabditida</taxon>
        <taxon>Tylenchina</taxon>
        <taxon>Panagrolaimomorpha</taxon>
        <taxon>Panagrolaimoidea</taxon>
        <taxon>Panagrolaimidae</taxon>
        <taxon>Panagrellus</taxon>
    </lineage>
</organism>
<accession>A0A7E5A0M8</accession>
<dbReference type="Proteomes" id="UP000492821">
    <property type="component" value="Unassembled WGS sequence"/>
</dbReference>
<dbReference type="AlphaFoldDB" id="A0A7E5A0M8"/>
<proteinExistence type="predicted"/>
<reference evidence="3" key="2">
    <citation type="submission" date="2020-10" db="UniProtKB">
        <authorList>
            <consortium name="WormBaseParasite"/>
        </authorList>
    </citation>
    <scope>IDENTIFICATION</scope>
</reference>
<feature type="transmembrane region" description="Helical" evidence="1">
    <location>
        <begin position="62"/>
        <end position="84"/>
    </location>
</feature>
<keyword evidence="1" id="KW-0812">Transmembrane</keyword>
<evidence type="ECO:0000256" key="1">
    <source>
        <dbReference type="SAM" id="Phobius"/>
    </source>
</evidence>
<dbReference type="WBParaSite" id="Pan_g756.t1">
    <property type="protein sequence ID" value="Pan_g756.t1"/>
    <property type="gene ID" value="Pan_g756"/>
</dbReference>